<dbReference type="VEuPathDB" id="PiroplasmaDB:BOVATA_049890"/>
<dbReference type="Proteomes" id="UP000236319">
    <property type="component" value="Unassembled WGS sequence"/>
</dbReference>
<accession>A0A2H6KKH7</accession>
<dbReference type="GeneID" id="39877266"/>
<dbReference type="AlphaFoldDB" id="A0A2H6KKH7"/>
<name>A0A2H6KKH7_9APIC</name>
<protein>
    <submittedName>
        <fullName evidence="2">Uncharacterized protein</fullName>
    </submittedName>
</protein>
<proteinExistence type="predicted"/>
<reference evidence="2 3" key="1">
    <citation type="journal article" date="2017" name="BMC Genomics">
        <title>Whole-genome assembly of Babesia ovata and comparative genomics between closely related pathogens.</title>
        <authorList>
            <person name="Yamagishi J."/>
            <person name="Asada M."/>
            <person name="Hakimi H."/>
            <person name="Tanaka T.Q."/>
            <person name="Sugimoto C."/>
            <person name="Kawazu S."/>
        </authorList>
    </citation>
    <scope>NUCLEOTIDE SEQUENCE [LARGE SCALE GENOMIC DNA]</scope>
    <source>
        <strain evidence="2 3">Miyake</strain>
    </source>
</reference>
<sequence>MPQRRALGNGLNGVNLVAETVSDQGTHVANDVTGHSDSQFTRLPDGVTVKETVDGSSSEEVTGTSGVDSLNTGRGDEAALAAGDDVGTFLTHCNNDSGVLGLVTRGKVLEVLEKLFPFLDLVKTSELVNVTSNDVRLLNNGPQVVAEASDADHVCQEGNQLLATPEGLVNHLMTEGSNARASEDKSVDDVVVKVIHNGAREAFRVEEARSTEEKVHVALGIWGNQGVNLAGELASLAVNVGLNTVVNHALLERVSKVIITNKTEEGSVTADEGVGTCSVGTGTTCILGVNLEPLTKHLENFRGDAVRFSLAETQLINYVLVDTAVDINDRVTSEQKTAGTLLDDIISRVVLRSEC</sequence>
<keyword evidence="3" id="KW-1185">Reference proteome</keyword>
<evidence type="ECO:0000256" key="1">
    <source>
        <dbReference type="SAM" id="MobiDB-lite"/>
    </source>
</evidence>
<organism evidence="2 3">
    <name type="scientific">Babesia ovata</name>
    <dbReference type="NCBI Taxonomy" id="189622"/>
    <lineage>
        <taxon>Eukaryota</taxon>
        <taxon>Sar</taxon>
        <taxon>Alveolata</taxon>
        <taxon>Apicomplexa</taxon>
        <taxon>Aconoidasida</taxon>
        <taxon>Piroplasmida</taxon>
        <taxon>Babesiidae</taxon>
        <taxon>Babesia</taxon>
    </lineage>
</organism>
<feature type="region of interest" description="Disordered" evidence="1">
    <location>
        <begin position="52"/>
        <end position="73"/>
    </location>
</feature>
<comment type="caution">
    <text evidence="2">The sequence shown here is derived from an EMBL/GenBank/DDBJ whole genome shotgun (WGS) entry which is preliminary data.</text>
</comment>
<evidence type="ECO:0000313" key="2">
    <source>
        <dbReference type="EMBL" id="GBE63496.1"/>
    </source>
</evidence>
<gene>
    <name evidence="2" type="ORF">BOVATA_049890</name>
</gene>
<evidence type="ECO:0000313" key="3">
    <source>
        <dbReference type="Proteomes" id="UP000236319"/>
    </source>
</evidence>
<dbReference type="RefSeq" id="XP_028869739.1">
    <property type="nucleotide sequence ID" value="XM_029013906.1"/>
</dbReference>
<dbReference type="OrthoDB" id="10571976at2759"/>
<feature type="compositionally biased region" description="Low complexity" evidence="1">
    <location>
        <begin position="55"/>
        <end position="67"/>
    </location>
</feature>
<dbReference type="EMBL" id="BDSA01000061">
    <property type="protein sequence ID" value="GBE63496.1"/>
    <property type="molecule type" value="Genomic_DNA"/>
</dbReference>